<dbReference type="EMBL" id="CP034791">
    <property type="protein sequence ID" value="AZT89380.1"/>
    <property type="molecule type" value="Genomic_DNA"/>
</dbReference>
<dbReference type="GO" id="GO:0016810">
    <property type="term" value="F:hydrolase activity, acting on carbon-nitrogen (but not peptide) bonds"/>
    <property type="evidence" value="ECO:0007669"/>
    <property type="project" value="InterPro"/>
</dbReference>
<sequence>MNISYLFPGGKSKALTMSYDDGQIYDRKLVSLFNEYGIKGTFFLNSANLGKDIFVLPDEVSQLYKGHEVGIHAKTHPFLDSIPLESIVEEIIEDRKYLETLVGYPVKGMSYPYGVYNEEVVKILPSLGIEYSRTVNSTYSFNIPTNFFVWNPTCHHKQDLLEITKRFLETENKNHLQLMYVWGHSFEFERENNWKLIEDFCKMVSKTTSVWFATNIEIVRYIKALRMLEFSVKRDIVYNPSAISVWLSVNGRAVEVNGGQIVALK</sequence>
<dbReference type="InterPro" id="IPR002509">
    <property type="entry name" value="NODB_dom"/>
</dbReference>
<dbReference type="SUPFAM" id="SSF88713">
    <property type="entry name" value="Glycoside hydrolase/deacetylase"/>
    <property type="match status" value="1"/>
</dbReference>
<feature type="domain" description="NodB homology" evidence="5">
    <location>
        <begin position="11"/>
        <end position="265"/>
    </location>
</feature>
<evidence type="ECO:0000256" key="3">
    <source>
        <dbReference type="ARBA" id="ARBA00022801"/>
    </source>
</evidence>
<keyword evidence="3" id="KW-0378">Hydrolase</keyword>
<name>A0A3T0D3S3_9FIRM</name>
<dbReference type="RefSeq" id="WP_127351010.1">
    <property type="nucleotide sequence ID" value="NZ_CP034791.1"/>
</dbReference>
<dbReference type="PANTHER" id="PTHR46471">
    <property type="entry name" value="CHITIN DEACETYLASE"/>
    <property type="match status" value="1"/>
</dbReference>
<evidence type="ECO:0000313" key="7">
    <source>
        <dbReference type="Proteomes" id="UP000282930"/>
    </source>
</evidence>
<dbReference type="CDD" id="cd10967">
    <property type="entry name" value="CE4_GLA_like_6s"/>
    <property type="match status" value="1"/>
</dbReference>
<keyword evidence="2" id="KW-0732">Signal</keyword>
<keyword evidence="4" id="KW-0119">Carbohydrate metabolism</keyword>
<keyword evidence="1" id="KW-0479">Metal-binding</keyword>
<organism evidence="6 7">
    <name type="scientific">Caldicellulosiruptor changbaiensis</name>
    <dbReference type="NCBI Taxonomy" id="1222016"/>
    <lineage>
        <taxon>Bacteria</taxon>
        <taxon>Bacillati</taxon>
        <taxon>Bacillota</taxon>
        <taxon>Bacillota incertae sedis</taxon>
        <taxon>Caldicellulosiruptorales</taxon>
        <taxon>Caldicellulosiruptoraceae</taxon>
        <taxon>Caldicellulosiruptor</taxon>
    </lineage>
</organism>
<dbReference type="PANTHER" id="PTHR46471:SF2">
    <property type="entry name" value="CHITIN DEACETYLASE-RELATED"/>
    <property type="match status" value="1"/>
</dbReference>
<dbReference type="GO" id="GO:0005975">
    <property type="term" value="P:carbohydrate metabolic process"/>
    <property type="evidence" value="ECO:0007669"/>
    <property type="project" value="InterPro"/>
</dbReference>
<evidence type="ECO:0000256" key="2">
    <source>
        <dbReference type="ARBA" id="ARBA00022729"/>
    </source>
</evidence>
<dbReference type="Proteomes" id="UP000282930">
    <property type="component" value="Chromosome"/>
</dbReference>
<dbReference type="Gene3D" id="3.20.20.370">
    <property type="entry name" value="Glycoside hydrolase/deacetylase"/>
    <property type="match status" value="1"/>
</dbReference>
<evidence type="ECO:0000313" key="6">
    <source>
        <dbReference type="EMBL" id="AZT89380.1"/>
    </source>
</evidence>
<proteinExistence type="predicted"/>
<keyword evidence="7" id="KW-1185">Reference proteome</keyword>
<dbReference type="PROSITE" id="PS51677">
    <property type="entry name" value="NODB"/>
    <property type="match status" value="1"/>
</dbReference>
<evidence type="ECO:0000256" key="1">
    <source>
        <dbReference type="ARBA" id="ARBA00022723"/>
    </source>
</evidence>
<evidence type="ECO:0000256" key="4">
    <source>
        <dbReference type="ARBA" id="ARBA00023277"/>
    </source>
</evidence>
<evidence type="ECO:0000259" key="5">
    <source>
        <dbReference type="PROSITE" id="PS51677"/>
    </source>
</evidence>
<reference evidence="6 7" key="1">
    <citation type="submission" date="2018-12" db="EMBL/GenBank/DDBJ databases">
        <title>Genome sequence from the cellulolytic species, Caldicellulosiruptor changbaiensis.</title>
        <authorList>
            <person name="Blumer-Schuette S.E."/>
            <person name="Mendoza C."/>
        </authorList>
    </citation>
    <scope>NUCLEOTIDE SEQUENCE [LARGE SCALE GENOMIC DNA]</scope>
    <source>
        <strain evidence="6 7">CBS-Z</strain>
    </source>
</reference>
<protein>
    <submittedName>
        <fullName evidence="6">Polysaccharide deacetylase</fullName>
    </submittedName>
</protein>
<accession>A0A3T0D3S3</accession>
<dbReference type="InterPro" id="IPR011330">
    <property type="entry name" value="Glyco_hydro/deAcase_b/a-brl"/>
</dbReference>
<dbReference type="GO" id="GO:0046872">
    <property type="term" value="F:metal ion binding"/>
    <property type="evidence" value="ECO:0007669"/>
    <property type="project" value="UniProtKB-KW"/>
</dbReference>
<dbReference type="Pfam" id="PF01522">
    <property type="entry name" value="Polysacc_deac_1"/>
    <property type="match status" value="1"/>
</dbReference>
<dbReference type="AlphaFoldDB" id="A0A3T0D3S3"/>
<gene>
    <name evidence="6" type="ORF">ELD05_01030</name>
</gene>
<dbReference type="KEGG" id="ccha:ELD05_01030"/>